<dbReference type="InterPro" id="IPR022644">
    <property type="entry name" value="De-COase2_N"/>
</dbReference>
<evidence type="ECO:0000256" key="11">
    <source>
        <dbReference type="PIRSR" id="PIRSR600183-50"/>
    </source>
</evidence>
<evidence type="ECO:0000256" key="7">
    <source>
        <dbReference type="ARBA" id="ARBA00034138"/>
    </source>
</evidence>
<evidence type="ECO:0000259" key="12">
    <source>
        <dbReference type="Pfam" id="PF02784"/>
    </source>
</evidence>
<accession>A0AAE0VPA5</accession>
<comment type="similarity">
    <text evidence="2">Belongs to the Orn/Lys/Arg decarboxylase class-II family.</text>
</comment>
<keyword evidence="5" id="KW-0456">Lyase</keyword>
<dbReference type="SUPFAM" id="SSF51419">
    <property type="entry name" value="PLP-binding barrel"/>
    <property type="match status" value="1"/>
</dbReference>
<evidence type="ECO:0000256" key="9">
    <source>
        <dbReference type="ARBA" id="ARBA00046672"/>
    </source>
</evidence>
<dbReference type="PROSITE" id="PS00878">
    <property type="entry name" value="ODR_DC_2_1"/>
    <property type="match status" value="1"/>
</dbReference>
<dbReference type="AlphaFoldDB" id="A0AAE0VPA5"/>
<comment type="cofactor">
    <cofactor evidence="1 11">
        <name>pyridoxal 5'-phosphate</name>
        <dbReference type="ChEBI" id="CHEBI:597326"/>
    </cofactor>
</comment>
<reference evidence="13" key="2">
    <citation type="journal article" date="2021" name="Genome Biol. Evol.">
        <title>Developing a high-quality reference genome for a parasitic bivalve with doubly uniparental inheritance (Bivalvia: Unionida).</title>
        <authorList>
            <person name="Smith C.H."/>
        </authorList>
    </citation>
    <scope>NUCLEOTIDE SEQUENCE</scope>
    <source>
        <strain evidence="13">CHS0354</strain>
        <tissue evidence="13">Mantle</tissue>
    </source>
</reference>
<dbReference type="PRINTS" id="PR01179">
    <property type="entry name" value="ODADCRBXLASE"/>
</dbReference>
<proteinExistence type="inferred from homology"/>
<keyword evidence="4" id="KW-0620">Polyamine biosynthesis</keyword>
<protein>
    <recommendedName>
        <fullName evidence="7">ornithine decarboxylase</fullName>
        <ecNumber evidence="7">4.1.1.17</ecNumber>
    </recommendedName>
</protein>
<dbReference type="Pfam" id="PF02784">
    <property type="entry name" value="Orn_Arg_deC_N"/>
    <property type="match status" value="1"/>
</dbReference>
<dbReference type="InterPro" id="IPR022657">
    <property type="entry name" value="De-COase2_CS"/>
</dbReference>
<dbReference type="FunFam" id="2.40.37.10:FF:000005">
    <property type="entry name" value="Ornithine decarboxylase"/>
    <property type="match status" value="1"/>
</dbReference>
<dbReference type="InterPro" id="IPR002433">
    <property type="entry name" value="Orn_de-COase"/>
</dbReference>
<dbReference type="EC" id="4.1.1.17" evidence="7"/>
<gene>
    <name evidence="13" type="ORF">CHS0354_006302</name>
</gene>
<dbReference type="SUPFAM" id="SSF50621">
    <property type="entry name" value="Alanine racemase C-terminal domain-like"/>
    <property type="match status" value="1"/>
</dbReference>
<dbReference type="GO" id="GO:0004586">
    <property type="term" value="F:ornithine decarboxylase activity"/>
    <property type="evidence" value="ECO:0007669"/>
    <property type="project" value="UniProtKB-EC"/>
</dbReference>
<dbReference type="PROSITE" id="PS00879">
    <property type="entry name" value="ODR_DC_2_2"/>
    <property type="match status" value="1"/>
</dbReference>
<organism evidence="13 14">
    <name type="scientific">Potamilus streckersoni</name>
    <dbReference type="NCBI Taxonomy" id="2493646"/>
    <lineage>
        <taxon>Eukaryota</taxon>
        <taxon>Metazoa</taxon>
        <taxon>Spiralia</taxon>
        <taxon>Lophotrochozoa</taxon>
        <taxon>Mollusca</taxon>
        <taxon>Bivalvia</taxon>
        <taxon>Autobranchia</taxon>
        <taxon>Heteroconchia</taxon>
        <taxon>Palaeoheterodonta</taxon>
        <taxon>Unionida</taxon>
        <taxon>Unionoidea</taxon>
        <taxon>Unionidae</taxon>
        <taxon>Ambleminae</taxon>
        <taxon>Lampsilini</taxon>
        <taxon>Potamilus</taxon>
    </lineage>
</organism>
<dbReference type="InterPro" id="IPR029066">
    <property type="entry name" value="PLP-binding_barrel"/>
</dbReference>
<feature type="domain" description="Orn/DAP/Arg decarboxylase 2 N-terminal" evidence="12">
    <location>
        <begin position="45"/>
        <end position="282"/>
    </location>
</feature>
<evidence type="ECO:0000256" key="8">
    <source>
        <dbReference type="ARBA" id="ARBA00037173"/>
    </source>
</evidence>
<dbReference type="CDD" id="cd00622">
    <property type="entry name" value="PLPDE_III_ODC"/>
    <property type="match status" value="1"/>
</dbReference>
<dbReference type="EMBL" id="JAEAOA010000438">
    <property type="protein sequence ID" value="KAK3585254.1"/>
    <property type="molecule type" value="Genomic_DNA"/>
</dbReference>
<evidence type="ECO:0000256" key="6">
    <source>
        <dbReference type="ARBA" id="ARBA00034115"/>
    </source>
</evidence>
<comment type="subunit">
    <text evidence="9">Homodimer. Only the dimer is catalytically active, as the active sites are constructed of residues from both monomers.</text>
</comment>
<dbReference type="FunFam" id="3.20.20.10:FF:000005">
    <property type="entry name" value="Ornithine decarboxylase"/>
    <property type="match status" value="1"/>
</dbReference>
<dbReference type="PANTHER" id="PTHR11482:SF6">
    <property type="entry name" value="ORNITHINE DECARBOXYLASE 1-RELATED"/>
    <property type="match status" value="1"/>
</dbReference>
<dbReference type="Proteomes" id="UP001195483">
    <property type="component" value="Unassembled WGS sequence"/>
</dbReference>
<evidence type="ECO:0000256" key="4">
    <source>
        <dbReference type="ARBA" id="ARBA00023115"/>
    </source>
</evidence>
<evidence type="ECO:0000313" key="14">
    <source>
        <dbReference type="Proteomes" id="UP001195483"/>
    </source>
</evidence>
<dbReference type="InterPro" id="IPR009006">
    <property type="entry name" value="Ala_racemase/Decarboxylase_C"/>
</dbReference>
<evidence type="ECO:0000256" key="3">
    <source>
        <dbReference type="ARBA" id="ARBA00022898"/>
    </source>
</evidence>
<comment type="pathway">
    <text evidence="6">Amine and polyamine biosynthesis; putrescine biosynthesis via L-ornithine pathway; putrescine from L-ornithine: step 1/1.</text>
</comment>
<dbReference type="Gene3D" id="3.20.20.10">
    <property type="entry name" value="Alanine racemase"/>
    <property type="match status" value="1"/>
</dbReference>
<keyword evidence="14" id="KW-1185">Reference proteome</keyword>
<feature type="active site" description="Proton donor" evidence="11">
    <location>
        <position position="365"/>
    </location>
</feature>
<evidence type="ECO:0000256" key="10">
    <source>
        <dbReference type="ARBA" id="ARBA00049127"/>
    </source>
</evidence>
<comment type="catalytic activity">
    <reaction evidence="10">
        <text>L-ornithine + H(+) = putrescine + CO2</text>
        <dbReference type="Rhea" id="RHEA:22964"/>
        <dbReference type="ChEBI" id="CHEBI:15378"/>
        <dbReference type="ChEBI" id="CHEBI:16526"/>
        <dbReference type="ChEBI" id="CHEBI:46911"/>
        <dbReference type="ChEBI" id="CHEBI:326268"/>
        <dbReference type="EC" id="4.1.1.17"/>
    </reaction>
</comment>
<name>A0AAE0VPA5_9BIVA</name>
<evidence type="ECO:0000256" key="1">
    <source>
        <dbReference type="ARBA" id="ARBA00001933"/>
    </source>
</evidence>
<evidence type="ECO:0000256" key="2">
    <source>
        <dbReference type="ARBA" id="ARBA00008872"/>
    </source>
</evidence>
<dbReference type="PRINTS" id="PR01182">
    <property type="entry name" value="ORNDCRBXLASE"/>
</dbReference>
<evidence type="ECO:0000313" key="13">
    <source>
        <dbReference type="EMBL" id="KAK3585254.1"/>
    </source>
</evidence>
<dbReference type="GO" id="GO:0033387">
    <property type="term" value="P:putrescine biosynthetic process from arginine, via ornithine"/>
    <property type="evidence" value="ECO:0007669"/>
    <property type="project" value="TreeGrafter"/>
</dbReference>
<reference evidence="13" key="3">
    <citation type="submission" date="2023-05" db="EMBL/GenBank/DDBJ databases">
        <authorList>
            <person name="Smith C.H."/>
        </authorList>
    </citation>
    <scope>NUCLEOTIDE SEQUENCE</scope>
    <source>
        <strain evidence="13">CHS0354</strain>
        <tissue evidence="13">Mantle</tissue>
    </source>
</reference>
<dbReference type="InterPro" id="IPR000183">
    <property type="entry name" value="Orn/DAP/Arg_de-COase"/>
</dbReference>
<dbReference type="PANTHER" id="PTHR11482">
    <property type="entry name" value="ARGININE/DIAMINOPIMELATE/ORNITHINE DECARBOXYLASE"/>
    <property type="match status" value="1"/>
</dbReference>
<keyword evidence="3 11" id="KW-0663">Pyridoxal phosphate</keyword>
<reference evidence="13" key="1">
    <citation type="journal article" date="2021" name="Genome Biol. Evol.">
        <title>A High-Quality Reference Genome for a Parasitic Bivalve with Doubly Uniparental Inheritance (Bivalvia: Unionida).</title>
        <authorList>
            <person name="Smith C.H."/>
        </authorList>
    </citation>
    <scope>NUCLEOTIDE SEQUENCE</scope>
    <source>
        <strain evidence="13">CHS0354</strain>
    </source>
</reference>
<dbReference type="GO" id="GO:0005737">
    <property type="term" value="C:cytoplasm"/>
    <property type="evidence" value="ECO:0007669"/>
    <property type="project" value="TreeGrafter"/>
</dbReference>
<comment type="function">
    <text evidence="8">Catalyzes the first and rate-limiting step of polyamine biosynthesis that converts ornithine into putrescine, which is the precursor for the polyamines, spermidine and spermine. Polyamines are essential for cell proliferation and are implicated in cellular processes, ranging from DNA replication to apoptosis.</text>
</comment>
<feature type="modified residue" description="N6-(pyridoxal phosphate)lysine" evidence="11">
    <location>
        <position position="69"/>
    </location>
</feature>
<dbReference type="InterPro" id="IPR022653">
    <property type="entry name" value="De-COase2_pyr-phos_BS"/>
</dbReference>
<evidence type="ECO:0000256" key="5">
    <source>
        <dbReference type="ARBA" id="ARBA00023239"/>
    </source>
</evidence>
<comment type="caution">
    <text evidence="13">The sequence shown here is derived from an EMBL/GenBank/DDBJ whole genome shotgun (WGS) entry which is preliminary data.</text>
</comment>
<dbReference type="Gene3D" id="2.40.37.10">
    <property type="entry name" value="Lyase, Ornithine Decarboxylase, Chain A, domain 1"/>
    <property type="match status" value="1"/>
</dbReference>
<sequence>MKTYIGNNCVVDLLPFEKTCKTLVEEKIALHEREGKEEAFLVGDLGDIISKYKRWVKKLPRVEPFYAVKCNDDHAVLKVLSDLGASFDCASKAEIEKVLKLGVQPTRIIYANPCKQTSYIRYAAKHHVSLMTFDNEGELHKVKENYPDAKLVLRILPPNNFKVQCELGMKFGCQPSKARLLLEAARNLGVDVVGVSFHVGSGCREARAFAVAIQQARQVFDIGLELGFNMNLLDIGGGFPGQRSAPISFDEIVEVLNEALELHFPSDEGVRIIAEPGRYMVASAFTLGANVIAKRVVARDKHGEKGEPIVLSSASEEPAMMYYINDGVYGSFNCLLYDHAHVEVSLPGEPEMDITYECSLWGPTCDGLDCILSKTHLPELKIGDWLYFLDMGAYTMAAASTFNGMPPPIRYYYCLADVWYEVYPKQQRKEKAWIKQMPKHLKSGHTLHEAAATHDLENLLDTTPAIDGFMFGTVFDAIEH</sequence>